<dbReference type="FunFam" id="3.10.50.10:FF:000003">
    <property type="entry name" value="Class V chitinase CHIT5b"/>
    <property type="match status" value="1"/>
</dbReference>
<dbReference type="SUPFAM" id="SSF54556">
    <property type="entry name" value="Chitinase insertion domain"/>
    <property type="match status" value="1"/>
</dbReference>
<dbReference type="VEuPathDB" id="VectorBase:ISCP_027447"/>
<dbReference type="GO" id="GO:0008061">
    <property type="term" value="F:chitin binding"/>
    <property type="evidence" value="ECO:0007669"/>
    <property type="project" value="InterPro"/>
</dbReference>
<dbReference type="InterPro" id="IPR029070">
    <property type="entry name" value="Chitinase_insertion_sf"/>
</dbReference>
<dbReference type="PANTHER" id="PTHR11177:SF390">
    <property type="entry name" value="CHITINASE 11"/>
    <property type="match status" value="1"/>
</dbReference>
<evidence type="ECO:0000256" key="4">
    <source>
        <dbReference type="ARBA" id="ARBA00023295"/>
    </source>
</evidence>
<dbReference type="GO" id="GO:0004568">
    <property type="term" value="F:chitinase activity"/>
    <property type="evidence" value="ECO:0007669"/>
    <property type="project" value="UniProtKB-ARBA"/>
</dbReference>
<dbReference type="VEuPathDB" id="VectorBase:ISCW018618"/>
<evidence type="ECO:0000256" key="3">
    <source>
        <dbReference type="ARBA" id="ARBA00023180"/>
    </source>
</evidence>
<dbReference type="SUPFAM" id="SSF51445">
    <property type="entry name" value="(Trans)glycosidases"/>
    <property type="match status" value="1"/>
</dbReference>
<dbReference type="PANTHER" id="PTHR11177">
    <property type="entry name" value="CHITINASE"/>
    <property type="match status" value="1"/>
</dbReference>
<dbReference type="Pfam" id="PF00704">
    <property type="entry name" value="Glyco_hydro_18"/>
    <property type="match status" value="1"/>
</dbReference>
<proteinExistence type="inferred from homology"/>
<dbReference type="InterPro" id="IPR017853">
    <property type="entry name" value="GH"/>
</dbReference>
<evidence type="ECO:0000256" key="6">
    <source>
        <dbReference type="RuleBase" id="RU004453"/>
    </source>
</evidence>
<dbReference type="VEuPathDB" id="VectorBase:ISCI016212"/>
<accession>A0A4D5RF11</accession>
<feature type="chain" id="PRO_5020026970" evidence="7">
    <location>
        <begin position="23"/>
        <end position="392"/>
    </location>
</feature>
<dbReference type="GO" id="GO:0006032">
    <property type="term" value="P:chitin catabolic process"/>
    <property type="evidence" value="ECO:0007669"/>
    <property type="project" value="UniProtKB-ARBA"/>
</dbReference>
<dbReference type="GO" id="GO:0005975">
    <property type="term" value="P:carbohydrate metabolic process"/>
    <property type="evidence" value="ECO:0007669"/>
    <property type="project" value="InterPro"/>
</dbReference>
<keyword evidence="1 7" id="KW-0732">Signal</keyword>
<evidence type="ECO:0000259" key="8">
    <source>
        <dbReference type="PROSITE" id="PS51910"/>
    </source>
</evidence>
<name>A0A4D5RF11_IXOSC</name>
<evidence type="ECO:0000256" key="7">
    <source>
        <dbReference type="SAM" id="SignalP"/>
    </source>
</evidence>
<protein>
    <submittedName>
        <fullName evidence="9">Putative chitinase</fullName>
    </submittedName>
</protein>
<evidence type="ECO:0000256" key="1">
    <source>
        <dbReference type="ARBA" id="ARBA00022729"/>
    </source>
</evidence>
<sequence>MRHWRAFAVLWAALLHCGECSGISTKSTVPELNDGTPAKRVCYLKASESLQPESLDVTLCTHIICGFADLADGTLAPRQPEDPAYYARTTALKRVDPSLKVMLSVGGGGSSGLKFTDMVSTNEARTRFLNSAILLLRKYGFDGLDIDWEFPGQSDPPELDRENFVHLLKEAKEQFQNESIVTKQPALLLSVAVSASEPIIVKSYDAPGIGRYVDFVNLMCYDYHMFKVYMPFTGHNSPLFKRKVESAIFSTLNTAWSAEYWVQIGVPREKIVVGIPTYGRTYTLADPTHNGLDAPAVGDGPEQGSVPYSWVCDFLRGGATRAFDDESQVLYAFQNVTWVGYDDFISIRSKVVWIKARNFGGIMTFSLNDDDAEGTCGEGKFPLHSMIRNMLT</sequence>
<dbReference type="InterPro" id="IPR050314">
    <property type="entry name" value="Glycosyl_Hydrlase_18"/>
</dbReference>
<dbReference type="InterPro" id="IPR001223">
    <property type="entry name" value="Glyco_hydro18_cat"/>
</dbReference>
<dbReference type="PROSITE" id="PS01095">
    <property type="entry name" value="GH18_1"/>
    <property type="match status" value="1"/>
</dbReference>
<dbReference type="AlphaFoldDB" id="A0A4D5RF11"/>
<dbReference type="EMBL" id="GHJT01001707">
    <property type="protein sequence ID" value="MOY35678.1"/>
    <property type="molecule type" value="Transcribed_RNA"/>
</dbReference>
<dbReference type="InterPro" id="IPR011583">
    <property type="entry name" value="Chitinase_II/V-like_cat"/>
</dbReference>
<dbReference type="SMART" id="SM00636">
    <property type="entry name" value="Glyco_18"/>
    <property type="match status" value="1"/>
</dbReference>
<evidence type="ECO:0000256" key="5">
    <source>
        <dbReference type="RuleBase" id="RU000489"/>
    </source>
</evidence>
<evidence type="ECO:0000313" key="9">
    <source>
        <dbReference type="EMBL" id="MOY35678.1"/>
    </source>
</evidence>
<feature type="signal peptide" evidence="7">
    <location>
        <begin position="1"/>
        <end position="22"/>
    </location>
</feature>
<keyword evidence="4 5" id="KW-0326">Glycosidase</keyword>
<reference evidence="9" key="1">
    <citation type="submission" date="2019-04" db="EMBL/GenBank/DDBJ databases">
        <title>An insight into the mialome of Ixodes scapularis.</title>
        <authorList>
            <person name="Ribeiro J.M."/>
            <person name="Mather T.N."/>
            <person name="Karim S."/>
        </authorList>
    </citation>
    <scope>NUCLEOTIDE SEQUENCE</scope>
</reference>
<dbReference type="Gene3D" id="3.10.50.10">
    <property type="match status" value="1"/>
</dbReference>
<dbReference type="Gene3D" id="3.20.20.80">
    <property type="entry name" value="Glycosidases"/>
    <property type="match status" value="1"/>
</dbReference>
<comment type="similarity">
    <text evidence="6">Belongs to the glycosyl hydrolase 18 family.</text>
</comment>
<feature type="domain" description="GH18" evidence="8">
    <location>
        <begin position="38"/>
        <end position="392"/>
    </location>
</feature>
<keyword evidence="3" id="KW-0325">Glycoprotein</keyword>
<keyword evidence="2 5" id="KW-0378">Hydrolase</keyword>
<evidence type="ECO:0000256" key="2">
    <source>
        <dbReference type="ARBA" id="ARBA00022801"/>
    </source>
</evidence>
<organism evidence="9">
    <name type="scientific">Ixodes scapularis</name>
    <name type="common">Black-legged tick</name>
    <name type="synonym">Deer tick</name>
    <dbReference type="NCBI Taxonomy" id="6945"/>
    <lineage>
        <taxon>Eukaryota</taxon>
        <taxon>Metazoa</taxon>
        <taxon>Ecdysozoa</taxon>
        <taxon>Arthropoda</taxon>
        <taxon>Chelicerata</taxon>
        <taxon>Arachnida</taxon>
        <taxon>Acari</taxon>
        <taxon>Parasitiformes</taxon>
        <taxon>Ixodida</taxon>
        <taxon>Ixodoidea</taxon>
        <taxon>Ixodidae</taxon>
        <taxon>Ixodinae</taxon>
        <taxon>Ixodes</taxon>
    </lineage>
</organism>
<dbReference type="InterPro" id="IPR001579">
    <property type="entry name" value="Glyco_hydro_18_chit_AS"/>
</dbReference>
<dbReference type="OrthoDB" id="76388at2759"/>
<dbReference type="PROSITE" id="PS51910">
    <property type="entry name" value="GH18_2"/>
    <property type="match status" value="1"/>
</dbReference>